<feature type="non-terminal residue" evidence="1">
    <location>
        <position position="1"/>
    </location>
</feature>
<dbReference type="Gene3D" id="1.10.510.10">
    <property type="entry name" value="Transferase(Phosphotransferase) domain 1"/>
    <property type="match status" value="1"/>
</dbReference>
<organism evidence="1 2">
    <name type="scientific">Eragrostis curvula</name>
    <name type="common">weeping love grass</name>
    <dbReference type="NCBI Taxonomy" id="38414"/>
    <lineage>
        <taxon>Eukaryota</taxon>
        <taxon>Viridiplantae</taxon>
        <taxon>Streptophyta</taxon>
        <taxon>Embryophyta</taxon>
        <taxon>Tracheophyta</taxon>
        <taxon>Spermatophyta</taxon>
        <taxon>Magnoliopsida</taxon>
        <taxon>Liliopsida</taxon>
        <taxon>Poales</taxon>
        <taxon>Poaceae</taxon>
        <taxon>PACMAD clade</taxon>
        <taxon>Chloridoideae</taxon>
        <taxon>Eragrostideae</taxon>
        <taxon>Eragrostidinae</taxon>
        <taxon>Eragrostis</taxon>
    </lineage>
</organism>
<dbReference type="PANTHER" id="PTHR48008">
    <property type="entry name" value="LEUCINE-RICH REPEAT RECEPTOR-LIKE PROTEIN KINASE IMK3-RELATED"/>
    <property type="match status" value="1"/>
</dbReference>
<dbReference type="Gramene" id="TVU40166">
    <property type="protein sequence ID" value="TVU40166"/>
    <property type="gene ID" value="EJB05_13616"/>
</dbReference>
<keyword evidence="2" id="KW-1185">Reference proteome</keyword>
<dbReference type="AlphaFoldDB" id="A0A5J9VX06"/>
<dbReference type="InterPro" id="IPR052451">
    <property type="entry name" value="Ser/Thr_kinase-like"/>
</dbReference>
<sequence>MTAHVSDFGIARLLLGDDNSMYAIMGKASWKCDVFSFGIMLLETFTGKRPTDPMFAEGLSLRQWVFEAFPARLLEVVDDKLLQDEATRLCFNQQFDTSLHSSLSCTRDHLFVDIRAGPDMFE</sequence>
<protein>
    <recommendedName>
        <fullName evidence="3">Protein kinase domain-containing protein</fullName>
    </recommendedName>
</protein>
<comment type="caution">
    <text evidence="1">The sequence shown here is derived from an EMBL/GenBank/DDBJ whole genome shotgun (WGS) entry which is preliminary data.</text>
</comment>
<evidence type="ECO:0000313" key="2">
    <source>
        <dbReference type="Proteomes" id="UP000324897"/>
    </source>
</evidence>
<proteinExistence type="predicted"/>
<evidence type="ECO:0008006" key="3">
    <source>
        <dbReference type="Google" id="ProtNLM"/>
    </source>
</evidence>
<evidence type="ECO:0000313" key="1">
    <source>
        <dbReference type="EMBL" id="TVU40166.1"/>
    </source>
</evidence>
<dbReference type="InterPro" id="IPR011009">
    <property type="entry name" value="Kinase-like_dom_sf"/>
</dbReference>
<dbReference type="Proteomes" id="UP000324897">
    <property type="component" value="Chromosome 4"/>
</dbReference>
<dbReference type="PANTHER" id="PTHR48008:SF14">
    <property type="entry name" value="PROTEIN KINASE DOMAIN-CONTAINING PROTEIN"/>
    <property type="match status" value="1"/>
</dbReference>
<dbReference type="OrthoDB" id="597908at2759"/>
<dbReference type="EMBL" id="RWGY01000007">
    <property type="protein sequence ID" value="TVU40166.1"/>
    <property type="molecule type" value="Genomic_DNA"/>
</dbReference>
<accession>A0A5J9VX06</accession>
<reference evidence="1 2" key="1">
    <citation type="journal article" date="2019" name="Sci. Rep.">
        <title>A high-quality genome of Eragrostis curvula grass provides insights into Poaceae evolution and supports new strategies to enhance forage quality.</title>
        <authorList>
            <person name="Carballo J."/>
            <person name="Santos B.A.C.M."/>
            <person name="Zappacosta D."/>
            <person name="Garbus I."/>
            <person name="Selva J.P."/>
            <person name="Gallo C.A."/>
            <person name="Diaz A."/>
            <person name="Albertini E."/>
            <person name="Caccamo M."/>
            <person name="Echenique V."/>
        </authorList>
    </citation>
    <scope>NUCLEOTIDE SEQUENCE [LARGE SCALE GENOMIC DNA]</scope>
    <source>
        <strain evidence="2">cv. Victoria</strain>
        <tissue evidence="1">Leaf</tissue>
    </source>
</reference>
<dbReference type="SUPFAM" id="SSF56112">
    <property type="entry name" value="Protein kinase-like (PK-like)"/>
    <property type="match status" value="1"/>
</dbReference>
<gene>
    <name evidence="1" type="ORF">EJB05_13616</name>
</gene>
<name>A0A5J9VX06_9POAL</name>